<reference evidence="2" key="1">
    <citation type="submission" date="2018-03" db="EMBL/GenBank/DDBJ databases">
        <authorList>
            <consortium name="Urmite Genomes"/>
        </authorList>
    </citation>
    <scope>NUCLEOTIDE SEQUENCE [LARGE SCALE GENOMIC DNA]</scope>
    <source>
        <strain evidence="2">IHUMI-27.7</strain>
    </source>
</reference>
<dbReference type="Proteomes" id="UP000273054">
    <property type="component" value="Segment"/>
</dbReference>
<dbReference type="SUPFAM" id="SSF56784">
    <property type="entry name" value="HAD-like"/>
    <property type="match status" value="1"/>
</dbReference>
<evidence type="ECO:0000313" key="2">
    <source>
        <dbReference type="EMBL" id="SPN79387.1"/>
    </source>
</evidence>
<dbReference type="GO" id="GO:0016787">
    <property type="term" value="F:hydrolase activity"/>
    <property type="evidence" value="ECO:0007669"/>
    <property type="project" value="UniProtKB-KW"/>
</dbReference>
<accession>A0A2R8FEF6</accession>
<proteinExistence type="predicted"/>
<keyword evidence="2" id="KW-0378">Hydrolase</keyword>
<gene>
    <name evidence="2" type="ORF">BRZCDTV_311</name>
</gene>
<dbReference type="InterPro" id="IPR036412">
    <property type="entry name" value="HAD-like_sf"/>
</dbReference>
<evidence type="ECO:0000256" key="1">
    <source>
        <dbReference type="SAM" id="MobiDB-lite"/>
    </source>
</evidence>
<keyword evidence="3" id="KW-1185">Reference proteome</keyword>
<evidence type="ECO:0000313" key="3">
    <source>
        <dbReference type="Proteomes" id="UP000273054"/>
    </source>
</evidence>
<name>A0A2R8FEF6_9VIRU</name>
<sequence>MNTDGHAMNTDGHAMNTDGHAMNTDGHAMNTDGHAMNTDGHAMNTDGHAMNTDGHAMNTDGHAMNTDGHAMNTDSYKPVFVFDLDDTLVFYGKRGAKVPRETWHALRFLHEQEVDMYVISYNPEAYFIGAQLGLTRYIKDFITARPPRDVLLSLLLEKHNQQGKVVYFDDARDNLEEIRQSLLENITGRRIILHHVSKSITCTIVKRELYQQRASFQS</sequence>
<organism evidence="2">
    <name type="scientific">Brazilian cedratvirus IHUMI</name>
    <dbReference type="NCBI Taxonomy" id="2126980"/>
    <lineage>
        <taxon>Viruses</taxon>
        <taxon>Pithoviruses</taxon>
        <taxon>Orthocedratvirinae</taxon>
        <taxon>Alphacedratvirus</taxon>
        <taxon>Alphacedratvirus brasiliense</taxon>
    </lineage>
</organism>
<dbReference type="CDD" id="cd01427">
    <property type="entry name" value="HAD_like"/>
    <property type="match status" value="1"/>
</dbReference>
<dbReference type="EMBL" id="LT994651">
    <property type="protein sequence ID" value="SPN79387.1"/>
    <property type="molecule type" value="Genomic_DNA"/>
</dbReference>
<feature type="region of interest" description="Disordered" evidence="1">
    <location>
        <begin position="1"/>
        <end position="61"/>
    </location>
</feature>
<protein>
    <submittedName>
        <fullName evidence="2">Haloacid dehalogenase-like hydrolase motif-containing</fullName>
    </submittedName>
</protein>